<dbReference type="AlphaFoldDB" id="A0AAE1FNS7"/>
<name>A0AAE1FNS7_PETCI</name>
<protein>
    <submittedName>
        <fullName evidence="2">Uncharacterized protein</fullName>
    </submittedName>
</protein>
<organism evidence="2 3">
    <name type="scientific">Petrolisthes cinctipes</name>
    <name type="common">Flat porcelain crab</name>
    <dbReference type="NCBI Taxonomy" id="88211"/>
    <lineage>
        <taxon>Eukaryota</taxon>
        <taxon>Metazoa</taxon>
        <taxon>Ecdysozoa</taxon>
        <taxon>Arthropoda</taxon>
        <taxon>Crustacea</taxon>
        <taxon>Multicrustacea</taxon>
        <taxon>Malacostraca</taxon>
        <taxon>Eumalacostraca</taxon>
        <taxon>Eucarida</taxon>
        <taxon>Decapoda</taxon>
        <taxon>Pleocyemata</taxon>
        <taxon>Anomura</taxon>
        <taxon>Galatheoidea</taxon>
        <taxon>Porcellanidae</taxon>
        <taxon>Petrolisthes</taxon>
    </lineage>
</organism>
<comment type="caution">
    <text evidence="2">The sequence shown here is derived from an EMBL/GenBank/DDBJ whole genome shotgun (WGS) entry which is preliminary data.</text>
</comment>
<evidence type="ECO:0000256" key="1">
    <source>
        <dbReference type="SAM" id="SignalP"/>
    </source>
</evidence>
<keyword evidence="3" id="KW-1185">Reference proteome</keyword>
<feature type="chain" id="PRO_5041899288" evidence="1">
    <location>
        <begin position="20"/>
        <end position="118"/>
    </location>
</feature>
<dbReference type="Proteomes" id="UP001286313">
    <property type="component" value="Unassembled WGS sequence"/>
</dbReference>
<proteinExistence type="predicted"/>
<reference evidence="2" key="1">
    <citation type="submission" date="2023-10" db="EMBL/GenBank/DDBJ databases">
        <title>Genome assemblies of two species of porcelain crab, Petrolisthes cinctipes and Petrolisthes manimaculis (Anomura: Porcellanidae).</title>
        <authorList>
            <person name="Angst P."/>
        </authorList>
    </citation>
    <scope>NUCLEOTIDE SEQUENCE</scope>
    <source>
        <strain evidence="2">PB745_01</strain>
        <tissue evidence="2">Gill</tissue>
    </source>
</reference>
<dbReference type="EMBL" id="JAWQEG010001758">
    <property type="protein sequence ID" value="KAK3876901.1"/>
    <property type="molecule type" value="Genomic_DNA"/>
</dbReference>
<evidence type="ECO:0000313" key="3">
    <source>
        <dbReference type="Proteomes" id="UP001286313"/>
    </source>
</evidence>
<feature type="signal peptide" evidence="1">
    <location>
        <begin position="1"/>
        <end position="19"/>
    </location>
</feature>
<evidence type="ECO:0000313" key="2">
    <source>
        <dbReference type="EMBL" id="KAK3876901.1"/>
    </source>
</evidence>
<sequence length="118" mass="13231">MARLRHVLLVVVMGSLVHAQGDETALECPYPEGQSVNSEGECARYSACQWNNGVCHMNSNSIAGYRTTAAPTLTPAGFQVMLEKLDREVTLFDGDIQQLMFEVINHEEYHIQIKVRYS</sequence>
<accession>A0AAE1FNS7</accession>
<gene>
    <name evidence="2" type="ORF">Pcinc_018347</name>
</gene>
<keyword evidence="1" id="KW-0732">Signal</keyword>